<keyword evidence="1" id="KW-0808">Transferase</keyword>
<dbReference type="RefSeq" id="WP_216240952.1">
    <property type="nucleotide sequence ID" value="NZ_JABACJ020000006.1"/>
</dbReference>
<accession>A0ABS6D440</accession>
<dbReference type="InterPro" id="IPR000182">
    <property type="entry name" value="GNAT_dom"/>
</dbReference>
<evidence type="ECO:0000259" key="3">
    <source>
        <dbReference type="PROSITE" id="PS51186"/>
    </source>
</evidence>
<protein>
    <submittedName>
        <fullName evidence="4">GNAT family N-acetyltransferase</fullName>
    </submittedName>
</protein>
<dbReference type="Pfam" id="PF13420">
    <property type="entry name" value="Acetyltransf_4"/>
    <property type="match status" value="1"/>
</dbReference>
<evidence type="ECO:0000256" key="2">
    <source>
        <dbReference type="ARBA" id="ARBA00023315"/>
    </source>
</evidence>
<feature type="domain" description="N-acetyltransferase" evidence="3">
    <location>
        <begin position="6"/>
        <end position="167"/>
    </location>
</feature>
<evidence type="ECO:0000313" key="5">
    <source>
        <dbReference type="Proteomes" id="UP000723714"/>
    </source>
</evidence>
<keyword evidence="2" id="KW-0012">Acyltransferase</keyword>
<gene>
    <name evidence="4" type="ORF">HGO97_008930</name>
</gene>
<name>A0ABS6D440_9FIRM</name>
<dbReference type="PANTHER" id="PTHR43072:SF23">
    <property type="entry name" value="UPF0039 PROTEIN C11D3.02C"/>
    <property type="match status" value="1"/>
</dbReference>
<dbReference type="Proteomes" id="UP000723714">
    <property type="component" value="Unassembled WGS sequence"/>
</dbReference>
<proteinExistence type="predicted"/>
<evidence type="ECO:0000313" key="4">
    <source>
        <dbReference type="EMBL" id="MBU3875936.1"/>
    </source>
</evidence>
<comment type="caution">
    <text evidence="4">The sequence shown here is derived from an EMBL/GenBank/DDBJ whole genome shotgun (WGS) entry which is preliminary data.</text>
</comment>
<keyword evidence="5" id="KW-1185">Reference proteome</keyword>
<dbReference type="PROSITE" id="PS51186">
    <property type="entry name" value="GNAT"/>
    <property type="match status" value="1"/>
</dbReference>
<dbReference type="CDD" id="cd04301">
    <property type="entry name" value="NAT_SF"/>
    <property type="match status" value="1"/>
</dbReference>
<dbReference type="PANTHER" id="PTHR43072">
    <property type="entry name" value="N-ACETYLTRANSFERASE"/>
    <property type="match status" value="1"/>
</dbReference>
<evidence type="ECO:0000256" key="1">
    <source>
        <dbReference type="ARBA" id="ARBA00022679"/>
    </source>
</evidence>
<organism evidence="4 5">
    <name type="scientific">Faecalicatena faecalis</name>
    <dbReference type="NCBI Taxonomy" id="2726362"/>
    <lineage>
        <taxon>Bacteria</taxon>
        <taxon>Bacillati</taxon>
        <taxon>Bacillota</taxon>
        <taxon>Clostridia</taxon>
        <taxon>Lachnospirales</taxon>
        <taxon>Lachnospiraceae</taxon>
        <taxon>Faecalicatena</taxon>
    </lineage>
</organism>
<sequence>MDNHELQIRMAEISDAEEILDIYTPYVTDTAITFEYEVPSLEEFKRRMQNTMKMYPYLVAVFDGKIAGYCYVSQFKDRDAYDWSVETTVYVRRDIKGRGIGRKLYEKLEEILMMQHILNVNACIAYPHPESIAFHEKMGYETVAHFHKCGYKMGIWYDMVWMEKMLGEHTSDPEQVIPIGDLDTAEIAARLQKS</sequence>
<reference evidence="4 5" key="1">
    <citation type="submission" date="2021-06" db="EMBL/GenBank/DDBJ databases">
        <title>Faecalicatena sp. nov. isolated from porcine feces.</title>
        <authorList>
            <person name="Oh B.S."/>
            <person name="Lee J.H."/>
        </authorList>
    </citation>
    <scope>NUCLEOTIDE SEQUENCE [LARGE SCALE GENOMIC DNA]</scope>
    <source>
        <strain evidence="4 5">AGMB00832</strain>
    </source>
</reference>
<dbReference type="EMBL" id="JABACJ020000006">
    <property type="protein sequence ID" value="MBU3875936.1"/>
    <property type="molecule type" value="Genomic_DNA"/>
</dbReference>